<dbReference type="EMBL" id="JAPFFF010000009">
    <property type="protein sequence ID" value="KAK8883388.1"/>
    <property type="molecule type" value="Genomic_DNA"/>
</dbReference>
<gene>
    <name evidence="4" type="ORF">M9Y10_046038</name>
</gene>
<dbReference type="InterPro" id="IPR006148">
    <property type="entry name" value="Glc/Gal-6P_isomerase"/>
</dbReference>
<organism evidence="4 5">
    <name type="scientific">Tritrichomonas musculus</name>
    <dbReference type="NCBI Taxonomy" id="1915356"/>
    <lineage>
        <taxon>Eukaryota</taxon>
        <taxon>Metamonada</taxon>
        <taxon>Parabasalia</taxon>
        <taxon>Tritrichomonadida</taxon>
        <taxon>Tritrichomonadidae</taxon>
        <taxon>Tritrichomonas</taxon>
    </lineage>
</organism>
<evidence type="ECO:0000256" key="2">
    <source>
        <dbReference type="ARBA" id="ARBA00012680"/>
    </source>
</evidence>
<comment type="caution">
    <text evidence="4">The sequence shown here is derived from an EMBL/GenBank/DDBJ whole genome shotgun (WGS) entry which is preliminary data.</text>
</comment>
<name>A0ABR2JX40_9EUKA</name>
<evidence type="ECO:0000259" key="3">
    <source>
        <dbReference type="Pfam" id="PF01182"/>
    </source>
</evidence>
<accession>A0ABR2JX40</accession>
<comment type="similarity">
    <text evidence="1">Belongs to the glucosamine/galactosamine-6-phosphate isomerase family.</text>
</comment>
<evidence type="ECO:0000313" key="5">
    <source>
        <dbReference type="Proteomes" id="UP001470230"/>
    </source>
</evidence>
<sequence length="256" mass="28287">MSAKSNVHKEVYSTAKEAVCNAAKEIAALIRSKESEGKKCVLGLATGASPIQLYEELVRLHKEEGLSFKNVITFNLDEYLPMERESVHSYWYFMHHHLFDHIDIDPSNVHIPDGRLKEEEIPAFCDKYEQAIKDAGGIDLQILGIGRTGHIGFNEPGSTLQSKTRKVTLSELTLKDASEEFGGIENVPHKAITMGVGTVMSARRVILFAWGEKKAPIIKKAIEGPISDAIPATFLQEHPNCTFILDKAAASELSSK</sequence>
<protein>
    <recommendedName>
        <fullName evidence="2">glucosamine-6-phosphate deaminase</fullName>
        <ecNumber evidence="2">3.5.99.6</ecNumber>
    </recommendedName>
</protein>
<dbReference type="InterPro" id="IPR052960">
    <property type="entry name" value="GlcN6P_deaminase-like"/>
</dbReference>
<dbReference type="InterPro" id="IPR004547">
    <property type="entry name" value="Glucosamine6P_isomerase"/>
</dbReference>
<dbReference type="EC" id="3.5.99.6" evidence="2"/>
<dbReference type="CDD" id="cd01399">
    <property type="entry name" value="GlcN6P_deaminase"/>
    <property type="match status" value="1"/>
</dbReference>
<evidence type="ECO:0000313" key="4">
    <source>
        <dbReference type="EMBL" id="KAK8883388.1"/>
    </source>
</evidence>
<proteinExistence type="inferred from homology"/>
<dbReference type="NCBIfam" id="TIGR00502">
    <property type="entry name" value="nagB"/>
    <property type="match status" value="1"/>
</dbReference>
<dbReference type="Gene3D" id="3.40.50.1360">
    <property type="match status" value="1"/>
</dbReference>
<dbReference type="PANTHER" id="PTHR42892:SF1">
    <property type="entry name" value="GLUCOSAMINE-6-PHOSPHATE ISOMERASE"/>
    <property type="match status" value="1"/>
</dbReference>
<dbReference type="SUPFAM" id="SSF100950">
    <property type="entry name" value="NagB/RpiA/CoA transferase-like"/>
    <property type="match status" value="1"/>
</dbReference>
<dbReference type="Proteomes" id="UP001470230">
    <property type="component" value="Unassembled WGS sequence"/>
</dbReference>
<reference evidence="4 5" key="1">
    <citation type="submission" date="2024-04" db="EMBL/GenBank/DDBJ databases">
        <title>Tritrichomonas musculus Genome.</title>
        <authorList>
            <person name="Alves-Ferreira E."/>
            <person name="Grigg M."/>
            <person name="Lorenzi H."/>
            <person name="Galac M."/>
        </authorList>
    </citation>
    <scope>NUCLEOTIDE SEQUENCE [LARGE SCALE GENOMIC DNA]</scope>
    <source>
        <strain evidence="4 5">EAF2021</strain>
    </source>
</reference>
<dbReference type="InterPro" id="IPR037171">
    <property type="entry name" value="NagB/RpiA_transferase-like"/>
</dbReference>
<feature type="domain" description="Glucosamine/galactosamine-6-phosphate isomerase" evidence="3">
    <location>
        <begin position="14"/>
        <end position="237"/>
    </location>
</feature>
<evidence type="ECO:0000256" key="1">
    <source>
        <dbReference type="ARBA" id="ARBA00005526"/>
    </source>
</evidence>
<dbReference type="PANTHER" id="PTHR42892">
    <property type="entry name" value="GLUCOSAMINE-6-PHOSPHATE DEAMINASE-LIKE PROTEIN BT_0258-RELATED"/>
    <property type="match status" value="1"/>
</dbReference>
<dbReference type="Pfam" id="PF01182">
    <property type="entry name" value="Glucosamine_iso"/>
    <property type="match status" value="1"/>
</dbReference>
<keyword evidence="5" id="KW-1185">Reference proteome</keyword>